<reference evidence="1" key="1">
    <citation type="submission" date="2022-07" db="EMBL/GenBank/DDBJ databases">
        <title>Genome Sequence of Xylaria arbuscula.</title>
        <authorList>
            <person name="Buettner E."/>
        </authorList>
    </citation>
    <scope>NUCLEOTIDE SEQUENCE</scope>
    <source>
        <strain evidence="1">VT107</strain>
    </source>
</reference>
<comment type="caution">
    <text evidence="1">The sequence shown here is derived from an EMBL/GenBank/DDBJ whole genome shotgun (WGS) entry which is preliminary data.</text>
</comment>
<accession>A0A9W8TKU3</accession>
<keyword evidence="2" id="KW-1185">Reference proteome</keyword>
<gene>
    <name evidence="1" type="ORF">NPX13_g5624</name>
</gene>
<evidence type="ECO:0000313" key="1">
    <source>
        <dbReference type="EMBL" id="KAJ3570750.1"/>
    </source>
</evidence>
<organism evidence="1 2">
    <name type="scientific">Xylaria arbuscula</name>
    <dbReference type="NCBI Taxonomy" id="114810"/>
    <lineage>
        <taxon>Eukaryota</taxon>
        <taxon>Fungi</taxon>
        <taxon>Dikarya</taxon>
        <taxon>Ascomycota</taxon>
        <taxon>Pezizomycotina</taxon>
        <taxon>Sordariomycetes</taxon>
        <taxon>Xylariomycetidae</taxon>
        <taxon>Xylariales</taxon>
        <taxon>Xylariaceae</taxon>
        <taxon>Xylaria</taxon>
    </lineage>
</organism>
<sequence length="76" mass="8733">MYSRHQIVRRCALQLIAQSTAKIIVIIATSRWEIEFHHGMEHLLGFDGVLEPRRLANVPDDLVRAADPFMQFDSNS</sequence>
<dbReference type="Proteomes" id="UP001148614">
    <property type="component" value="Unassembled WGS sequence"/>
</dbReference>
<evidence type="ECO:0000313" key="2">
    <source>
        <dbReference type="Proteomes" id="UP001148614"/>
    </source>
</evidence>
<dbReference type="AlphaFoldDB" id="A0A9W8TKU3"/>
<name>A0A9W8TKU3_9PEZI</name>
<proteinExistence type="predicted"/>
<protein>
    <submittedName>
        <fullName evidence="1">Uncharacterized protein</fullName>
    </submittedName>
</protein>
<dbReference type="EMBL" id="JANPWZ010000903">
    <property type="protein sequence ID" value="KAJ3570750.1"/>
    <property type="molecule type" value="Genomic_DNA"/>
</dbReference>